<dbReference type="Pfam" id="PF00867">
    <property type="entry name" value="XPG_I"/>
    <property type="match status" value="1"/>
</dbReference>
<proteinExistence type="inferred from homology"/>
<dbReference type="GO" id="GO:0005634">
    <property type="term" value="C:nucleus"/>
    <property type="evidence" value="ECO:0007669"/>
    <property type="project" value="UniProtKB-SubCell"/>
</dbReference>
<keyword evidence="14" id="KW-0234">DNA repair</keyword>
<evidence type="ECO:0000256" key="12">
    <source>
        <dbReference type="ARBA" id="ARBA00022881"/>
    </source>
</evidence>
<keyword evidence="10" id="KW-0269">Exonuclease</keyword>
<evidence type="ECO:0000256" key="3">
    <source>
        <dbReference type="ARBA" id="ARBA00010563"/>
    </source>
</evidence>
<organism evidence="20">
    <name type="scientific">Volvox carteri f. nagariensis</name>
    <dbReference type="NCBI Taxonomy" id="3068"/>
    <lineage>
        <taxon>Eukaryota</taxon>
        <taxon>Viridiplantae</taxon>
        <taxon>Chlorophyta</taxon>
        <taxon>core chlorophytes</taxon>
        <taxon>Chlorophyceae</taxon>
        <taxon>CS clade</taxon>
        <taxon>Chlamydomonadales</taxon>
        <taxon>Volvocaceae</taxon>
        <taxon>Volvox</taxon>
    </lineage>
</organism>
<protein>
    <recommendedName>
        <fullName evidence="4">Exonuclease 1</fullName>
    </recommendedName>
</protein>
<dbReference type="eggNOG" id="KOG2518">
    <property type="taxonomic scope" value="Eukaryota"/>
</dbReference>
<comment type="function">
    <text evidence="16">Putative 5'-&gt;3' double-stranded DNA exonuclease which may also contain a cryptic 3'-&gt;5' double-stranded DNA exonuclease activity. May be involved in DNA mismatch repair (MMR).</text>
</comment>
<dbReference type="InterPro" id="IPR006085">
    <property type="entry name" value="XPG_DNA_repair_N"/>
</dbReference>
<keyword evidence="9" id="KW-0378">Hydrolase</keyword>
<dbReference type="FunFam" id="3.40.50.1010:FF:000002">
    <property type="entry name" value="Exonuclease 1, putative"/>
    <property type="match status" value="1"/>
</dbReference>
<evidence type="ECO:0000256" key="8">
    <source>
        <dbReference type="ARBA" id="ARBA00022769"/>
    </source>
</evidence>
<dbReference type="Pfam" id="PF00752">
    <property type="entry name" value="XPG_N"/>
    <property type="match status" value="1"/>
</dbReference>
<evidence type="ECO:0000256" key="1">
    <source>
        <dbReference type="ARBA" id="ARBA00001946"/>
    </source>
</evidence>
<dbReference type="GO" id="GO:0035312">
    <property type="term" value="F:5'-3' DNA exonuclease activity"/>
    <property type="evidence" value="ECO:0007669"/>
    <property type="project" value="InterPro"/>
</dbReference>
<dbReference type="SUPFAM" id="SSF47807">
    <property type="entry name" value="5' to 3' exonuclease, C-terminal subdomain"/>
    <property type="match status" value="1"/>
</dbReference>
<name>D8TZ58_VOLCA</name>
<evidence type="ECO:0000256" key="13">
    <source>
        <dbReference type="ARBA" id="ARBA00023125"/>
    </source>
</evidence>
<dbReference type="InterPro" id="IPR036279">
    <property type="entry name" value="5-3_exonuclease_C_sf"/>
</dbReference>
<dbReference type="PANTHER" id="PTHR11081:SF65">
    <property type="entry name" value="DNA DAMAGE-INDUCIBLE PROTEIN DIN7-RELATED"/>
    <property type="match status" value="1"/>
</dbReference>
<evidence type="ECO:0000259" key="18">
    <source>
        <dbReference type="SMART" id="SM00485"/>
    </source>
</evidence>
<dbReference type="PRINTS" id="PR00853">
    <property type="entry name" value="XPGRADSUPER"/>
</dbReference>
<evidence type="ECO:0000256" key="15">
    <source>
        <dbReference type="ARBA" id="ARBA00023242"/>
    </source>
</evidence>
<dbReference type="CDD" id="cd09857">
    <property type="entry name" value="PIN_EXO1"/>
    <property type="match status" value="1"/>
</dbReference>
<keyword evidence="13" id="KW-0238">DNA-binding</keyword>
<dbReference type="InterPro" id="IPR006086">
    <property type="entry name" value="XPG-I_dom"/>
</dbReference>
<comment type="cofactor">
    <cofactor evidence="1">
        <name>Mg(2+)</name>
        <dbReference type="ChEBI" id="CHEBI:18420"/>
    </cofactor>
</comment>
<dbReference type="InterPro" id="IPR008918">
    <property type="entry name" value="HhH2"/>
</dbReference>
<evidence type="ECO:0000313" key="19">
    <source>
        <dbReference type="EMBL" id="EFJ47121.1"/>
    </source>
</evidence>
<dbReference type="SMART" id="SM00485">
    <property type="entry name" value="XPGN"/>
    <property type="match status" value="1"/>
</dbReference>
<reference evidence="19 20" key="1">
    <citation type="journal article" date="2010" name="Science">
        <title>Genomic analysis of organismal complexity in the multicellular green alga Volvox carteri.</title>
        <authorList>
            <person name="Prochnik S.E."/>
            <person name="Umen J."/>
            <person name="Nedelcu A.M."/>
            <person name="Hallmann A."/>
            <person name="Miller S.M."/>
            <person name="Nishii I."/>
            <person name="Ferris P."/>
            <person name="Kuo A."/>
            <person name="Mitros T."/>
            <person name="Fritz-Laylin L.K."/>
            <person name="Hellsten U."/>
            <person name="Chapman J."/>
            <person name="Simakov O."/>
            <person name="Rensing S.A."/>
            <person name="Terry A."/>
            <person name="Pangilinan J."/>
            <person name="Kapitonov V."/>
            <person name="Jurka J."/>
            <person name="Salamov A."/>
            <person name="Shapiro H."/>
            <person name="Schmutz J."/>
            <person name="Grimwood J."/>
            <person name="Lindquist E."/>
            <person name="Lucas S."/>
            <person name="Grigoriev I.V."/>
            <person name="Schmitt R."/>
            <person name="Kirk D."/>
            <person name="Rokhsar D.S."/>
        </authorList>
    </citation>
    <scope>NUCLEOTIDE SEQUENCE [LARGE SCALE GENOMIC DNA]</scope>
    <source>
        <strain evidence="20">f. Nagariensis / Eve</strain>
    </source>
</reference>
<evidence type="ECO:0000256" key="11">
    <source>
        <dbReference type="ARBA" id="ARBA00022842"/>
    </source>
</evidence>
<evidence type="ECO:0000256" key="14">
    <source>
        <dbReference type="ARBA" id="ARBA00023204"/>
    </source>
</evidence>
<dbReference type="SMART" id="SM00279">
    <property type="entry name" value="HhH2"/>
    <property type="match status" value="1"/>
</dbReference>
<keyword evidence="5" id="KW-0540">Nuclease</keyword>
<feature type="domain" description="XPG-I" evidence="17">
    <location>
        <begin position="138"/>
        <end position="208"/>
    </location>
</feature>
<dbReference type="PANTHER" id="PTHR11081">
    <property type="entry name" value="FLAP ENDONUCLEASE FAMILY MEMBER"/>
    <property type="match status" value="1"/>
</dbReference>
<dbReference type="KEGG" id="vcn:VOLCADRAFT_61592"/>
<dbReference type="Gene3D" id="1.10.150.20">
    <property type="entry name" value="5' to 3' exonuclease, C-terminal subdomain"/>
    <property type="match status" value="1"/>
</dbReference>
<dbReference type="OrthoDB" id="26491at2759"/>
<dbReference type="InterPro" id="IPR037315">
    <property type="entry name" value="EXO1_H3TH"/>
</dbReference>
<sequence length="351" mass="38928">MGINGLLQQLKSISRPTHVSSYRGQKVAIDGYSWLHKGAYSCSRELCEGIWADGYTRYFISRIDMLLGNGVIPIVVFDGCRLPMKADEEDSRRRSRREALERARTHSASGNMAAATECYQRAVDIAPWMAKVVMEALRERQVTCLVAPYEADAQMSYLALRGDVHAVLTEDSDMLAYGCPRVLYKLDRGGSGEEVMLSDLPLVREINMAGFNHDMLLQMCILAGCDFLPNIPGVGIKKAHAMIRKHRDFVKVVRNLHFNGTSPPPGYEIRFQRTLWLFRHQRVFCPIARALTHLRPLPPGGLGAADVLVLAALPPEGPEREALHFLGPPMAAEVATGIAMGGCRVVRCRAV</sequence>
<evidence type="ECO:0000256" key="16">
    <source>
        <dbReference type="ARBA" id="ARBA00060210"/>
    </source>
</evidence>
<evidence type="ECO:0000256" key="5">
    <source>
        <dbReference type="ARBA" id="ARBA00022722"/>
    </source>
</evidence>
<dbReference type="GO" id="GO:0003677">
    <property type="term" value="F:DNA binding"/>
    <property type="evidence" value="ECO:0007669"/>
    <property type="project" value="UniProtKB-KW"/>
</dbReference>
<dbReference type="FunFam" id="1.10.150.20:FF:000011">
    <property type="entry name" value="exonuclease 1"/>
    <property type="match status" value="1"/>
</dbReference>
<evidence type="ECO:0000256" key="10">
    <source>
        <dbReference type="ARBA" id="ARBA00022839"/>
    </source>
</evidence>
<dbReference type="Proteomes" id="UP000001058">
    <property type="component" value="Unassembled WGS sequence"/>
</dbReference>
<dbReference type="InParanoid" id="D8TZ58"/>
<dbReference type="GO" id="GO:0017108">
    <property type="term" value="F:5'-flap endonuclease activity"/>
    <property type="evidence" value="ECO:0007669"/>
    <property type="project" value="TreeGrafter"/>
</dbReference>
<dbReference type="CDD" id="cd09908">
    <property type="entry name" value="H3TH_EXO1"/>
    <property type="match status" value="1"/>
</dbReference>
<gene>
    <name evidence="19" type="primary">fenB</name>
    <name evidence="19" type="ORF">VOLCADRAFT_61592</name>
</gene>
<dbReference type="EMBL" id="GL378346">
    <property type="protein sequence ID" value="EFJ47121.1"/>
    <property type="molecule type" value="Genomic_DNA"/>
</dbReference>
<keyword evidence="11" id="KW-0460">Magnesium</keyword>
<dbReference type="RefSeq" id="XP_002951670.1">
    <property type="nucleotide sequence ID" value="XM_002951624.1"/>
</dbReference>
<dbReference type="SUPFAM" id="SSF88723">
    <property type="entry name" value="PIN domain-like"/>
    <property type="match status" value="1"/>
</dbReference>
<dbReference type="InterPro" id="IPR029060">
    <property type="entry name" value="PIN-like_dom_sf"/>
</dbReference>
<evidence type="ECO:0000256" key="4">
    <source>
        <dbReference type="ARBA" id="ARBA00020324"/>
    </source>
</evidence>
<keyword evidence="7" id="KW-0227">DNA damage</keyword>
<dbReference type="Gene3D" id="3.40.50.1010">
    <property type="entry name" value="5'-nuclease"/>
    <property type="match status" value="1"/>
</dbReference>
<keyword evidence="8" id="KW-0228">DNA excision</keyword>
<comment type="subcellular location">
    <subcellularLocation>
        <location evidence="2">Nucleus</location>
    </subcellularLocation>
</comment>
<feature type="domain" description="XPG N-terminal" evidence="18">
    <location>
        <begin position="1"/>
        <end position="99"/>
    </location>
</feature>
<evidence type="ECO:0000256" key="9">
    <source>
        <dbReference type="ARBA" id="ARBA00022801"/>
    </source>
</evidence>
<dbReference type="GO" id="GO:0006281">
    <property type="term" value="P:DNA repair"/>
    <property type="evidence" value="ECO:0007669"/>
    <property type="project" value="UniProtKB-KW"/>
</dbReference>
<dbReference type="InterPro" id="IPR006084">
    <property type="entry name" value="XPG/Rad2"/>
</dbReference>
<dbReference type="STRING" id="3068.D8TZ58"/>
<keyword evidence="6" id="KW-0479">Metal-binding</keyword>
<dbReference type="GO" id="GO:0046872">
    <property type="term" value="F:metal ion binding"/>
    <property type="evidence" value="ECO:0007669"/>
    <property type="project" value="UniProtKB-KW"/>
</dbReference>
<dbReference type="GeneID" id="9615853"/>
<dbReference type="InterPro" id="IPR044752">
    <property type="entry name" value="PIN-like_EXO1"/>
</dbReference>
<keyword evidence="12" id="KW-0267">Excision nuclease</keyword>
<accession>D8TZ58</accession>
<comment type="similarity">
    <text evidence="3">Belongs to the XPG/RAD2 endonuclease family. EXO1 subfamily.</text>
</comment>
<evidence type="ECO:0000259" key="17">
    <source>
        <dbReference type="SMART" id="SM00484"/>
    </source>
</evidence>
<dbReference type="SMART" id="SM00484">
    <property type="entry name" value="XPGI"/>
    <property type="match status" value="1"/>
</dbReference>
<dbReference type="AlphaFoldDB" id="D8TZ58"/>
<evidence type="ECO:0000313" key="20">
    <source>
        <dbReference type="Proteomes" id="UP000001058"/>
    </source>
</evidence>
<evidence type="ECO:0000256" key="7">
    <source>
        <dbReference type="ARBA" id="ARBA00022763"/>
    </source>
</evidence>
<keyword evidence="15" id="KW-0539">Nucleus</keyword>
<keyword evidence="20" id="KW-1185">Reference proteome</keyword>
<evidence type="ECO:0000256" key="6">
    <source>
        <dbReference type="ARBA" id="ARBA00022723"/>
    </source>
</evidence>
<evidence type="ECO:0000256" key="2">
    <source>
        <dbReference type="ARBA" id="ARBA00004123"/>
    </source>
</evidence>